<sequence length="100" mass="10838">MFRFAPILVALTLAVPATAQTAKQTDCGYQADVVAAVQAARIDRVGERKVAAHIGGTDTAWPDKYDAVIPLVTPWVYQMKMSEVRSSDLGAAWKEVCLSQ</sequence>
<dbReference type="EMBL" id="CP073581">
    <property type="protein sequence ID" value="QUJ75195.1"/>
    <property type="molecule type" value="Genomic_DNA"/>
</dbReference>
<reference evidence="2" key="1">
    <citation type="submission" date="2021-04" db="EMBL/GenBank/DDBJ databases">
        <title>Complete genome sequence for Sulfitobacter sp. strain JK7-1.</title>
        <authorList>
            <person name="Park S.-J."/>
        </authorList>
    </citation>
    <scope>NUCLEOTIDE SEQUENCE</scope>
    <source>
        <strain evidence="2">JK7-1</strain>
    </source>
</reference>
<dbReference type="AlphaFoldDB" id="A0A975JBR5"/>
<evidence type="ECO:0000256" key="1">
    <source>
        <dbReference type="SAM" id="SignalP"/>
    </source>
</evidence>
<evidence type="ECO:0000313" key="3">
    <source>
        <dbReference type="Proteomes" id="UP000683291"/>
    </source>
</evidence>
<name>A0A975JBR5_9RHOB</name>
<protein>
    <submittedName>
        <fullName evidence="2">Uncharacterized protein</fullName>
    </submittedName>
</protein>
<gene>
    <name evidence="2" type="ORF">KDD17_09170</name>
</gene>
<dbReference type="RefSeq" id="WP_212703400.1">
    <property type="nucleotide sequence ID" value="NZ_CP073581.1"/>
</dbReference>
<keyword evidence="1" id="KW-0732">Signal</keyword>
<evidence type="ECO:0000313" key="2">
    <source>
        <dbReference type="EMBL" id="QUJ75195.1"/>
    </source>
</evidence>
<feature type="signal peptide" evidence="1">
    <location>
        <begin position="1"/>
        <end position="19"/>
    </location>
</feature>
<organism evidence="2 3">
    <name type="scientific">Sulfitobacter albidus</name>
    <dbReference type="NCBI Taxonomy" id="2829501"/>
    <lineage>
        <taxon>Bacteria</taxon>
        <taxon>Pseudomonadati</taxon>
        <taxon>Pseudomonadota</taxon>
        <taxon>Alphaproteobacteria</taxon>
        <taxon>Rhodobacterales</taxon>
        <taxon>Roseobacteraceae</taxon>
        <taxon>Sulfitobacter</taxon>
    </lineage>
</organism>
<dbReference type="KEGG" id="sual:KDD17_09170"/>
<keyword evidence="3" id="KW-1185">Reference proteome</keyword>
<accession>A0A975JBR5</accession>
<feature type="chain" id="PRO_5037271383" evidence="1">
    <location>
        <begin position="20"/>
        <end position="100"/>
    </location>
</feature>
<dbReference type="Proteomes" id="UP000683291">
    <property type="component" value="Chromosome 1"/>
</dbReference>
<proteinExistence type="predicted"/>